<evidence type="ECO:0000313" key="6">
    <source>
        <dbReference type="Proteomes" id="UP000186851"/>
    </source>
</evidence>
<dbReference type="NCBIfam" id="TIGR00291">
    <property type="entry name" value="RNA_SBDS"/>
    <property type="match status" value="1"/>
</dbReference>
<evidence type="ECO:0000259" key="4">
    <source>
        <dbReference type="Pfam" id="PF20268"/>
    </source>
</evidence>
<dbReference type="Gene3D" id="1.10.10.900">
    <property type="entry name" value="SBDS protein C-terminal domain, subdomain 1"/>
    <property type="match status" value="1"/>
</dbReference>
<dbReference type="Pfam" id="PF01172">
    <property type="entry name" value="SBDS_N"/>
    <property type="match status" value="1"/>
</dbReference>
<dbReference type="InterPro" id="IPR035647">
    <property type="entry name" value="EFG_III/V"/>
</dbReference>
<dbReference type="InterPro" id="IPR018978">
    <property type="entry name" value="SDO1/SBDS_central"/>
</dbReference>
<dbReference type="PANTHER" id="PTHR10927:SF4">
    <property type="entry name" value="RIBOSOME MATURATION PROTEIN SDO1 HOMOLOG"/>
    <property type="match status" value="1"/>
</dbReference>
<dbReference type="InterPro" id="IPR037188">
    <property type="entry name" value="Sdo1/SBDS_central_sf"/>
</dbReference>
<dbReference type="InterPro" id="IPR019783">
    <property type="entry name" value="SDO1/SBDS_N"/>
</dbReference>
<evidence type="ECO:0000259" key="3">
    <source>
        <dbReference type="Pfam" id="PF09377"/>
    </source>
</evidence>
<gene>
    <name evidence="5" type="ORF">OdinLCB4_004455</name>
</gene>
<feature type="domain" description="Ribosome maturation protein SDO1/SBDS C-terminal" evidence="4">
    <location>
        <begin position="176"/>
        <end position="237"/>
    </location>
</feature>
<dbReference type="Gene3D" id="3.30.1250.10">
    <property type="entry name" value="Ribosome maturation protein SBDS, N-terminal domain"/>
    <property type="match status" value="1"/>
</dbReference>
<protein>
    <submittedName>
        <fullName evidence="5">Ribosome assembly factor SBDS</fullName>
    </submittedName>
</protein>
<accession>A0AAF0D167</accession>
<comment type="similarity">
    <text evidence="1">Belongs to the SDO1/SBDS family.</text>
</comment>
<dbReference type="Pfam" id="PF09377">
    <property type="entry name" value="SBDS_domain_II"/>
    <property type="match status" value="1"/>
</dbReference>
<dbReference type="Proteomes" id="UP000186851">
    <property type="component" value="Chromosome"/>
</dbReference>
<reference evidence="5" key="2">
    <citation type="journal article" date="2022" name="Nat. Microbiol.">
        <title>A closed Candidatus Odinarchaeum chromosome exposes Asgard archaeal viruses.</title>
        <authorList>
            <person name="Tamarit D."/>
            <person name="Caceres E.F."/>
            <person name="Krupovic M."/>
            <person name="Nijland R."/>
            <person name="Eme L."/>
            <person name="Robinson N.P."/>
            <person name="Ettema T.J.G."/>
        </authorList>
    </citation>
    <scope>NUCLEOTIDE SEQUENCE</scope>
    <source>
        <strain evidence="5">LCB_4</strain>
    </source>
</reference>
<sequence length="240" mass="27080">MPPEMRGDKWVELGNHVIARYEKGGETFEILVEPNKAYEFRRGVKISLDEILEGFIIFEDLKHGKKASPESMERVFGTKDPLIIAEKILKEGSLQLTADQRKKMIEEKKKRIISIIAKNCVNPQTKLPHPPQRIERGIEEAKIQIDPWKNPEEQAKDIVKKLQEVMPIRMEIASFEVNIPAAFSGKAYNIVSQFGNIVKESWGADGSWNGVVEVPGGMQTVFIDALNKATKGAAMVKKKQ</sequence>
<dbReference type="InterPro" id="IPR002140">
    <property type="entry name" value="Sdo1/SBDS"/>
</dbReference>
<dbReference type="EMBL" id="CP091871">
    <property type="protein sequence ID" value="WEU39740.1"/>
    <property type="molecule type" value="Genomic_DNA"/>
</dbReference>
<dbReference type="GO" id="GO:0042256">
    <property type="term" value="P:cytosolic ribosome assembly"/>
    <property type="evidence" value="ECO:0007669"/>
    <property type="project" value="InterPro"/>
</dbReference>
<feature type="domain" description="Ribosome maturation protein SDO1/SBDS central" evidence="3">
    <location>
        <begin position="110"/>
        <end position="170"/>
    </location>
</feature>
<dbReference type="Pfam" id="PF20268">
    <property type="entry name" value="SBDS_C"/>
    <property type="match status" value="1"/>
</dbReference>
<evidence type="ECO:0000313" key="5">
    <source>
        <dbReference type="EMBL" id="WEU39740.1"/>
    </source>
</evidence>
<reference evidence="5" key="1">
    <citation type="journal article" date="2017" name="Nature">
        <title>Asgard archaea illuminate the origin of eukaryotic cellular complexity.</title>
        <authorList>
            <person name="Zaremba-Niedzwiedzka K."/>
            <person name="Caceres E.F."/>
            <person name="Saw J.H."/>
            <person name="Backstrom D."/>
            <person name="Juzokaite L."/>
            <person name="Vancaester E."/>
            <person name="Seitz K.W."/>
            <person name="Anantharaman K."/>
            <person name="Starnawski P."/>
            <person name="Kjeldsen K.U."/>
            <person name="Scott M.B."/>
            <person name="Nunoura T."/>
            <person name="Banfield J.F."/>
            <person name="Schramm A."/>
            <person name="Baker B.J."/>
            <person name="Spang A."/>
            <person name="Ettema T.J.G."/>
        </authorList>
    </citation>
    <scope>NUCLEOTIDE SEQUENCE</scope>
    <source>
        <strain evidence="5">LCB_4</strain>
    </source>
</reference>
<organism evidence="5 6">
    <name type="scientific">Odinarchaeota yellowstonii (strain LCB_4)</name>
    <dbReference type="NCBI Taxonomy" id="1841599"/>
    <lineage>
        <taxon>Archaea</taxon>
        <taxon>Promethearchaeati</taxon>
        <taxon>Candidatus Odinarchaeota</taxon>
        <taxon>Candidatus Odinarchaeia</taxon>
        <taxon>Candidatus Odinarchaeales</taxon>
        <taxon>Candidatus Odinarchaeaceae</taxon>
        <taxon>Candidatus Odinarchaeum</taxon>
    </lineage>
</organism>
<dbReference type="PANTHER" id="PTHR10927">
    <property type="entry name" value="RIBOSOME MATURATION PROTEIN SBDS"/>
    <property type="match status" value="1"/>
</dbReference>
<feature type="domain" description="Ribosome maturation protein SDO1/SBDS N-terminal" evidence="2">
    <location>
        <begin position="15"/>
        <end position="102"/>
    </location>
</feature>
<name>A0AAF0D167_ODILC</name>
<dbReference type="SUPFAM" id="SSF109728">
    <property type="entry name" value="Hypothetical protein AF0491, middle domain"/>
    <property type="match status" value="1"/>
</dbReference>
<dbReference type="InterPro" id="IPR036786">
    <property type="entry name" value="Ribosome_mat_SBDS_N_sf"/>
</dbReference>
<dbReference type="AlphaFoldDB" id="A0AAF0D167"/>
<dbReference type="InterPro" id="IPR039100">
    <property type="entry name" value="Sdo1/SBDS-like"/>
</dbReference>
<evidence type="ECO:0000259" key="2">
    <source>
        <dbReference type="Pfam" id="PF01172"/>
    </source>
</evidence>
<proteinExistence type="inferred from homology"/>
<dbReference type="SUPFAM" id="SSF54980">
    <property type="entry name" value="EF-G C-terminal domain-like"/>
    <property type="match status" value="1"/>
</dbReference>
<evidence type="ECO:0000256" key="1">
    <source>
        <dbReference type="ARBA" id="ARBA00007433"/>
    </source>
</evidence>
<dbReference type="InterPro" id="IPR046928">
    <property type="entry name" value="SDO1/SBDS_C"/>
</dbReference>
<dbReference type="SUPFAM" id="SSF89895">
    <property type="entry name" value="FYSH domain"/>
    <property type="match status" value="1"/>
</dbReference>
<dbReference type="KEGG" id="oyw:OdinLCB4_004455"/>
<dbReference type="Gene3D" id="3.30.70.240">
    <property type="match status" value="1"/>
</dbReference>